<dbReference type="SUPFAM" id="SSF56317">
    <property type="entry name" value="Carbon-nitrogen hydrolase"/>
    <property type="match status" value="1"/>
</dbReference>
<dbReference type="InterPro" id="IPR003010">
    <property type="entry name" value="C-N_Hydrolase"/>
</dbReference>
<proteinExistence type="predicted"/>
<organism evidence="3 4">
    <name type="scientific">Sphingorhabdus contaminans</name>
    <dbReference type="NCBI Taxonomy" id="1343899"/>
    <lineage>
        <taxon>Bacteria</taxon>
        <taxon>Pseudomonadati</taxon>
        <taxon>Pseudomonadota</taxon>
        <taxon>Alphaproteobacteria</taxon>
        <taxon>Sphingomonadales</taxon>
        <taxon>Sphingomonadaceae</taxon>
        <taxon>Sphingorhabdus</taxon>
    </lineage>
</organism>
<dbReference type="InterPro" id="IPR036526">
    <property type="entry name" value="C-N_Hydrolase_sf"/>
</dbReference>
<dbReference type="InterPro" id="IPR050345">
    <property type="entry name" value="Aliph_Amidase/BUP"/>
</dbReference>
<dbReference type="OrthoDB" id="9803803at2"/>
<dbReference type="PROSITE" id="PS50263">
    <property type="entry name" value="CN_HYDROLASE"/>
    <property type="match status" value="1"/>
</dbReference>
<evidence type="ECO:0000313" key="4">
    <source>
        <dbReference type="Proteomes" id="UP000320160"/>
    </source>
</evidence>
<protein>
    <submittedName>
        <fullName evidence="3">Nitrilase</fullName>
    </submittedName>
</protein>
<dbReference type="PANTHER" id="PTHR43674">
    <property type="entry name" value="NITRILASE C965.09-RELATED"/>
    <property type="match status" value="1"/>
</dbReference>
<evidence type="ECO:0000259" key="2">
    <source>
        <dbReference type="PROSITE" id="PS50263"/>
    </source>
</evidence>
<dbReference type="EMBL" id="VKKU01000002">
    <property type="protein sequence ID" value="TSB02592.1"/>
    <property type="molecule type" value="Genomic_DNA"/>
</dbReference>
<keyword evidence="4" id="KW-1185">Reference proteome</keyword>
<comment type="caution">
    <text evidence="3">The sequence shown here is derived from an EMBL/GenBank/DDBJ whole genome shotgun (WGS) entry which is preliminary data.</text>
</comment>
<name>A0A553WD71_9SPHN</name>
<dbReference type="AlphaFoldDB" id="A0A553WD71"/>
<accession>A0A553WD71</accession>
<feature type="domain" description="CN hydrolase" evidence="2">
    <location>
        <begin position="13"/>
        <end position="270"/>
    </location>
</feature>
<dbReference type="PANTHER" id="PTHR43674:SF16">
    <property type="entry name" value="CARBON-NITROGEN FAMILY, PUTATIVE (AFU_ORTHOLOGUE AFUA_5G02350)-RELATED"/>
    <property type="match status" value="1"/>
</dbReference>
<dbReference type="GO" id="GO:0016811">
    <property type="term" value="F:hydrolase activity, acting on carbon-nitrogen (but not peptide) bonds, in linear amides"/>
    <property type="evidence" value="ECO:0007669"/>
    <property type="project" value="TreeGrafter"/>
</dbReference>
<dbReference type="Pfam" id="PF00795">
    <property type="entry name" value="CN_hydrolase"/>
    <property type="match status" value="1"/>
</dbReference>
<keyword evidence="1" id="KW-0378">Hydrolase</keyword>
<reference evidence="3 4" key="1">
    <citation type="submission" date="2019-07" db="EMBL/GenBank/DDBJ databases">
        <authorList>
            <person name="Park M."/>
        </authorList>
    </citation>
    <scope>NUCLEOTIDE SEQUENCE [LARGE SCALE GENOMIC DNA]</scope>
    <source>
        <strain evidence="3 4">KCTC32445</strain>
    </source>
</reference>
<gene>
    <name evidence="3" type="ORF">FOM92_10685</name>
</gene>
<dbReference type="Gene3D" id="3.60.110.10">
    <property type="entry name" value="Carbon-nitrogen hydrolase"/>
    <property type="match status" value="1"/>
</dbReference>
<evidence type="ECO:0000256" key="1">
    <source>
        <dbReference type="ARBA" id="ARBA00022801"/>
    </source>
</evidence>
<evidence type="ECO:0000313" key="3">
    <source>
        <dbReference type="EMBL" id="TSB02592.1"/>
    </source>
</evidence>
<dbReference type="Proteomes" id="UP000320160">
    <property type="component" value="Unassembled WGS sequence"/>
</dbReference>
<sequence length="340" mass="37051">MQLSARSVEQAPDRAAARAMMMETIASIGPKIRAASVFIEQFGGSPVRLAVLPEYVLTSYPGRISIPDFADRAALEIDGPEYEAMGKIAQDQGLFLAGNAYETDPHFPTLYFQTCFVIGPNGNVILRYRRLNSMFAPTPHDVWSKYLDIYGIDGVFPVARTEIGNLAAIASEEILYPEIARAHALRGAEIFLHSTSEIGSPQRTPKMIAKQARAFENLTYVISANTAGIVNTSLPEASADGNSMIVDWKGKVLAESNSGETFTAFADIDLGALRAARRKPGMTNMLSRQRNALFSAVYAADTHHQSNSLIEDGGIKIPDRDHFKQISEATIARLAKDGLI</sequence>